<name>A0ACC0I142_9ERIC</name>
<organism evidence="1 2">
    <name type="scientific">Camellia lanceoleosa</name>
    <dbReference type="NCBI Taxonomy" id="1840588"/>
    <lineage>
        <taxon>Eukaryota</taxon>
        <taxon>Viridiplantae</taxon>
        <taxon>Streptophyta</taxon>
        <taxon>Embryophyta</taxon>
        <taxon>Tracheophyta</taxon>
        <taxon>Spermatophyta</taxon>
        <taxon>Magnoliopsida</taxon>
        <taxon>eudicotyledons</taxon>
        <taxon>Gunneridae</taxon>
        <taxon>Pentapetalae</taxon>
        <taxon>asterids</taxon>
        <taxon>Ericales</taxon>
        <taxon>Theaceae</taxon>
        <taxon>Camellia</taxon>
    </lineage>
</organism>
<evidence type="ECO:0000313" key="1">
    <source>
        <dbReference type="EMBL" id="KAI8019364.1"/>
    </source>
</evidence>
<comment type="caution">
    <text evidence="1">The sequence shown here is derived from an EMBL/GenBank/DDBJ whole genome shotgun (WGS) entry which is preliminary data.</text>
</comment>
<dbReference type="EMBL" id="CM045759">
    <property type="protein sequence ID" value="KAI8019364.1"/>
    <property type="molecule type" value="Genomic_DNA"/>
</dbReference>
<keyword evidence="2" id="KW-1185">Reference proteome</keyword>
<protein>
    <submittedName>
        <fullName evidence="1">Uncharacterized protein</fullName>
    </submittedName>
</protein>
<gene>
    <name evidence="1" type="ORF">LOK49_LG04G02545</name>
</gene>
<evidence type="ECO:0000313" key="2">
    <source>
        <dbReference type="Proteomes" id="UP001060215"/>
    </source>
</evidence>
<proteinExistence type="predicted"/>
<reference evidence="1 2" key="1">
    <citation type="journal article" date="2022" name="Plant J.">
        <title>Chromosome-level genome of Camellia lanceoleosa provides a valuable resource for understanding genome evolution and self-incompatibility.</title>
        <authorList>
            <person name="Gong W."/>
            <person name="Xiao S."/>
            <person name="Wang L."/>
            <person name="Liao Z."/>
            <person name="Chang Y."/>
            <person name="Mo W."/>
            <person name="Hu G."/>
            <person name="Li W."/>
            <person name="Zhao G."/>
            <person name="Zhu H."/>
            <person name="Hu X."/>
            <person name="Ji K."/>
            <person name="Xiang X."/>
            <person name="Song Q."/>
            <person name="Yuan D."/>
            <person name="Jin S."/>
            <person name="Zhang L."/>
        </authorList>
    </citation>
    <scope>NUCLEOTIDE SEQUENCE [LARGE SCALE GENOMIC DNA]</scope>
    <source>
        <strain evidence="1">SQ_2022a</strain>
    </source>
</reference>
<accession>A0ACC0I142</accession>
<sequence length="177" mass="18887">MKTIASKRKEKTDLQKIGNVEFATQYAPPVVQFPPNQGALHVSTAAGVLLNALPAYTSTPGLVNAETKGEEASLLPTTTSLPEPKDNGVAQEIKTMKEAIKMCVSVGQSFDAIIRQGEAIEAALKSGRITDNTSVWAESSSYVKKPGMTRKPEKKEGDIVTILPTASYGANQYPPPV</sequence>
<dbReference type="Proteomes" id="UP001060215">
    <property type="component" value="Chromosome 2"/>
</dbReference>